<protein>
    <submittedName>
        <fullName evidence="1">Uncharacterized protein</fullName>
    </submittedName>
</protein>
<accession>A0A8D9A7U1</accession>
<organism evidence="1">
    <name type="scientific">Cacopsylla melanoneura</name>
    <dbReference type="NCBI Taxonomy" id="428564"/>
    <lineage>
        <taxon>Eukaryota</taxon>
        <taxon>Metazoa</taxon>
        <taxon>Ecdysozoa</taxon>
        <taxon>Arthropoda</taxon>
        <taxon>Hexapoda</taxon>
        <taxon>Insecta</taxon>
        <taxon>Pterygota</taxon>
        <taxon>Neoptera</taxon>
        <taxon>Paraneoptera</taxon>
        <taxon>Hemiptera</taxon>
        <taxon>Sternorrhyncha</taxon>
        <taxon>Psylloidea</taxon>
        <taxon>Psyllidae</taxon>
        <taxon>Psyllinae</taxon>
        <taxon>Cacopsylla</taxon>
    </lineage>
</organism>
<dbReference type="EMBL" id="HBUF01555692">
    <property type="protein sequence ID" value="CAG6760298.1"/>
    <property type="molecule type" value="Transcribed_RNA"/>
</dbReference>
<dbReference type="AlphaFoldDB" id="A0A8D9A7U1"/>
<sequence length="103" mass="12138">MPEDRFMGVQEISLTVQDRPKPPLTPVVRVRLTGRVRILRLNEWTCHHDMTVWLTSRTIHRNGATRKEVSKCWSRVPGIRQRQCIWYCLILSQSPPIWCRVGC</sequence>
<evidence type="ECO:0000313" key="1">
    <source>
        <dbReference type="EMBL" id="CAG6760300.1"/>
    </source>
</evidence>
<proteinExistence type="predicted"/>
<dbReference type="EMBL" id="HBUF01555693">
    <property type="protein sequence ID" value="CAG6760300.1"/>
    <property type="molecule type" value="Transcribed_RNA"/>
</dbReference>
<name>A0A8D9A7U1_9HEMI</name>
<reference evidence="1" key="1">
    <citation type="submission" date="2021-05" db="EMBL/GenBank/DDBJ databases">
        <authorList>
            <person name="Alioto T."/>
            <person name="Alioto T."/>
            <person name="Gomez Garrido J."/>
        </authorList>
    </citation>
    <scope>NUCLEOTIDE SEQUENCE</scope>
</reference>